<sequence length="485" mass="54620">LMESKGVKTAPSSLFVYGLTESIREQYRIEGQIGQPGQYGIARKAIKLSTGKPYAVKIISKARFQHIGDRSRHFEMMRQEIDIMKSLNHDNIIKLEDVFEDGLDLYLVMEICNGGELFDRIEARGSFSERDASSILRQIVQALHYLHQHKIAHLDLKPDNFLFKSPAEDSVLKVIDFGMATSVRPREYLHKLCGTPYYIAPEVIDRHYNEGCDMWSVGVVMFVMLFGFPPFWVDPAQYGSHADEAIFKLIKKGFTPKTKPGFGAFFPASVKVSESAKDLIGKLLSLDVAERPTADEALDHPWLKGDTASADPIADGVLKSLFTFHNKNKFRAAILGTMINDLPKEQIQEIKILFKKLDKNGDGTLTVNELSQCLSTYPNLDIAGLIKSMDLDGDGTVNYEELLKAAVFRKIGAKEERLWRAFRKLDVNGDGSITLTELKTALGSNTQDQVAEELIKEADFNHDGVIDYSEFLKIFDKQVNELREK</sequence>
<dbReference type="PROSITE" id="PS00018">
    <property type="entry name" value="EF_HAND_1"/>
    <property type="match status" value="4"/>
</dbReference>
<evidence type="ECO:0000259" key="14">
    <source>
        <dbReference type="PROSITE" id="PS50011"/>
    </source>
</evidence>
<dbReference type="InterPro" id="IPR018247">
    <property type="entry name" value="EF_Hand_1_Ca_BS"/>
</dbReference>
<dbReference type="InterPro" id="IPR000719">
    <property type="entry name" value="Prot_kinase_dom"/>
</dbReference>
<dbReference type="GO" id="GO:0005524">
    <property type="term" value="F:ATP binding"/>
    <property type="evidence" value="ECO:0007669"/>
    <property type="project" value="UniProtKB-KW"/>
</dbReference>
<keyword evidence="3" id="KW-0723">Serine/threonine-protein kinase</keyword>
<dbReference type="InterPro" id="IPR008271">
    <property type="entry name" value="Ser/Thr_kinase_AS"/>
</dbReference>
<keyword evidence="6" id="KW-0677">Repeat</keyword>
<feature type="domain" description="EF-hand" evidence="15">
    <location>
        <begin position="413"/>
        <end position="448"/>
    </location>
</feature>
<organism evidence="16">
    <name type="scientific">Spongospora subterranea</name>
    <dbReference type="NCBI Taxonomy" id="70186"/>
    <lineage>
        <taxon>Eukaryota</taxon>
        <taxon>Sar</taxon>
        <taxon>Rhizaria</taxon>
        <taxon>Endomyxa</taxon>
        <taxon>Phytomyxea</taxon>
        <taxon>Plasmodiophorida</taxon>
        <taxon>Plasmodiophoridae</taxon>
        <taxon>Spongospora</taxon>
    </lineage>
</organism>
<dbReference type="EC" id="2.7.11.1" evidence="2"/>
<feature type="domain" description="Protein kinase" evidence="14">
    <location>
        <begin position="28"/>
        <end position="303"/>
    </location>
</feature>
<evidence type="ECO:0000256" key="1">
    <source>
        <dbReference type="ARBA" id="ARBA00001946"/>
    </source>
</evidence>
<feature type="domain" description="EF-hand" evidence="15">
    <location>
        <begin position="449"/>
        <end position="481"/>
    </location>
</feature>
<comment type="similarity">
    <text evidence="11">Belongs to the protein kinase superfamily. Ser/Thr protein kinase family. CDPK subfamily.</text>
</comment>
<feature type="domain" description="EF-hand" evidence="15">
    <location>
        <begin position="345"/>
        <end position="380"/>
    </location>
</feature>
<keyword evidence="8" id="KW-0418">Kinase</keyword>
<dbReference type="FunFam" id="1.10.510.10:FF:000571">
    <property type="entry name" value="Maternal embryonic leucine zipper kinase"/>
    <property type="match status" value="1"/>
</dbReference>
<dbReference type="FunFam" id="1.10.238.10:FF:000003">
    <property type="entry name" value="Calmodulin A"/>
    <property type="match status" value="1"/>
</dbReference>
<dbReference type="FunFam" id="3.30.200.20:FF:000315">
    <property type="entry name" value="Calcium-dependent protein kinase 3"/>
    <property type="match status" value="1"/>
</dbReference>
<dbReference type="Gene3D" id="3.30.200.20">
    <property type="entry name" value="Phosphorylase Kinase, domain 1"/>
    <property type="match status" value="1"/>
</dbReference>
<dbReference type="Gene3D" id="1.10.238.10">
    <property type="entry name" value="EF-hand"/>
    <property type="match status" value="1"/>
</dbReference>
<evidence type="ECO:0000256" key="10">
    <source>
        <dbReference type="ARBA" id="ARBA00022840"/>
    </source>
</evidence>
<dbReference type="PROSITE" id="PS00108">
    <property type="entry name" value="PROTEIN_KINASE_ST"/>
    <property type="match status" value="1"/>
</dbReference>
<keyword evidence="5" id="KW-0479">Metal-binding</keyword>
<evidence type="ECO:0000256" key="11">
    <source>
        <dbReference type="ARBA" id="ARBA00024334"/>
    </source>
</evidence>
<protein>
    <recommendedName>
        <fullName evidence="2">non-specific serine/threonine protein kinase</fullName>
        <ecNumber evidence="2">2.7.11.1</ecNumber>
    </recommendedName>
</protein>
<dbReference type="Gene3D" id="1.10.510.10">
    <property type="entry name" value="Transferase(Phosphotransferase) domain 1"/>
    <property type="match status" value="1"/>
</dbReference>
<keyword evidence="4" id="KW-0808">Transferase</keyword>
<dbReference type="EMBL" id="HACM01001837">
    <property type="protein sequence ID" value="CRZ02279.1"/>
    <property type="molecule type" value="Transcribed_RNA"/>
</dbReference>
<dbReference type="SMART" id="SM00220">
    <property type="entry name" value="S_TKc"/>
    <property type="match status" value="1"/>
</dbReference>
<evidence type="ECO:0000256" key="4">
    <source>
        <dbReference type="ARBA" id="ARBA00022679"/>
    </source>
</evidence>
<dbReference type="GO" id="GO:0005509">
    <property type="term" value="F:calcium ion binding"/>
    <property type="evidence" value="ECO:0007669"/>
    <property type="project" value="InterPro"/>
</dbReference>
<keyword evidence="7" id="KW-0547">Nucleotide-binding</keyword>
<feature type="non-terminal residue" evidence="16">
    <location>
        <position position="1"/>
    </location>
</feature>
<dbReference type="SMART" id="SM00054">
    <property type="entry name" value="EFh"/>
    <property type="match status" value="4"/>
</dbReference>
<dbReference type="PROSITE" id="PS50011">
    <property type="entry name" value="PROTEIN_KINASE_DOM"/>
    <property type="match status" value="1"/>
</dbReference>
<comment type="catalytic activity">
    <reaction evidence="13">
        <text>L-seryl-[protein] + ATP = O-phospho-L-seryl-[protein] + ADP + H(+)</text>
        <dbReference type="Rhea" id="RHEA:17989"/>
        <dbReference type="Rhea" id="RHEA-COMP:9863"/>
        <dbReference type="Rhea" id="RHEA-COMP:11604"/>
        <dbReference type="ChEBI" id="CHEBI:15378"/>
        <dbReference type="ChEBI" id="CHEBI:29999"/>
        <dbReference type="ChEBI" id="CHEBI:30616"/>
        <dbReference type="ChEBI" id="CHEBI:83421"/>
        <dbReference type="ChEBI" id="CHEBI:456216"/>
        <dbReference type="EC" id="2.7.11.1"/>
    </reaction>
</comment>
<evidence type="ECO:0000256" key="5">
    <source>
        <dbReference type="ARBA" id="ARBA00022723"/>
    </source>
</evidence>
<name>A0A0H5R2Y8_9EUKA</name>
<evidence type="ECO:0000259" key="15">
    <source>
        <dbReference type="PROSITE" id="PS50222"/>
    </source>
</evidence>
<feature type="domain" description="EF-hand" evidence="15">
    <location>
        <begin position="385"/>
        <end position="412"/>
    </location>
</feature>
<dbReference type="GO" id="GO:0004674">
    <property type="term" value="F:protein serine/threonine kinase activity"/>
    <property type="evidence" value="ECO:0007669"/>
    <property type="project" value="UniProtKB-KW"/>
</dbReference>
<evidence type="ECO:0000256" key="3">
    <source>
        <dbReference type="ARBA" id="ARBA00022527"/>
    </source>
</evidence>
<evidence type="ECO:0000256" key="6">
    <source>
        <dbReference type="ARBA" id="ARBA00022737"/>
    </source>
</evidence>
<evidence type="ECO:0000313" key="16">
    <source>
        <dbReference type="EMBL" id="CRZ02279.1"/>
    </source>
</evidence>
<dbReference type="PROSITE" id="PS50222">
    <property type="entry name" value="EF_HAND_2"/>
    <property type="match status" value="4"/>
</dbReference>
<dbReference type="Pfam" id="PF13499">
    <property type="entry name" value="EF-hand_7"/>
    <property type="match status" value="2"/>
</dbReference>
<evidence type="ECO:0000256" key="13">
    <source>
        <dbReference type="ARBA" id="ARBA00048679"/>
    </source>
</evidence>
<comment type="catalytic activity">
    <reaction evidence="12">
        <text>L-threonyl-[protein] + ATP = O-phospho-L-threonyl-[protein] + ADP + H(+)</text>
        <dbReference type="Rhea" id="RHEA:46608"/>
        <dbReference type="Rhea" id="RHEA-COMP:11060"/>
        <dbReference type="Rhea" id="RHEA-COMP:11605"/>
        <dbReference type="ChEBI" id="CHEBI:15378"/>
        <dbReference type="ChEBI" id="CHEBI:30013"/>
        <dbReference type="ChEBI" id="CHEBI:30616"/>
        <dbReference type="ChEBI" id="CHEBI:61977"/>
        <dbReference type="ChEBI" id="CHEBI:456216"/>
        <dbReference type="EC" id="2.7.11.1"/>
    </reaction>
</comment>
<dbReference type="PANTHER" id="PTHR24349">
    <property type="entry name" value="SERINE/THREONINE-PROTEIN KINASE"/>
    <property type="match status" value="1"/>
</dbReference>
<dbReference type="CDD" id="cd05117">
    <property type="entry name" value="STKc_CAMK"/>
    <property type="match status" value="1"/>
</dbReference>
<evidence type="ECO:0000256" key="2">
    <source>
        <dbReference type="ARBA" id="ARBA00012513"/>
    </source>
</evidence>
<accession>A0A0H5R2Y8</accession>
<evidence type="ECO:0000256" key="12">
    <source>
        <dbReference type="ARBA" id="ARBA00047899"/>
    </source>
</evidence>
<dbReference type="AlphaFoldDB" id="A0A0H5R2Y8"/>
<comment type="cofactor">
    <cofactor evidence="1">
        <name>Mg(2+)</name>
        <dbReference type="ChEBI" id="CHEBI:18420"/>
    </cofactor>
</comment>
<keyword evidence="9" id="KW-0106">Calcium</keyword>
<evidence type="ECO:0000256" key="8">
    <source>
        <dbReference type="ARBA" id="ARBA00022777"/>
    </source>
</evidence>
<reference evidence="16" key="1">
    <citation type="submission" date="2015-04" db="EMBL/GenBank/DDBJ databases">
        <title>The genome sequence of the plant pathogenic Rhizarian Plasmodiophora brassicae reveals insights in its biotrophic life cycle and the origin of chitin synthesis.</title>
        <authorList>
            <person name="Schwelm A."/>
            <person name="Fogelqvist J."/>
            <person name="Knaust A."/>
            <person name="Julke S."/>
            <person name="Lilja T."/>
            <person name="Dhandapani V."/>
            <person name="Bonilla-Rosso G."/>
            <person name="Karlsson M."/>
            <person name="Shevchenko A."/>
            <person name="Choi S.R."/>
            <person name="Kim H.G."/>
            <person name="Park J.Y."/>
            <person name="Lim Y.P."/>
            <person name="Ludwig-Muller J."/>
            <person name="Dixelius C."/>
        </authorList>
    </citation>
    <scope>NUCLEOTIDE SEQUENCE</scope>
    <source>
        <tissue evidence="16">Potato root galls</tissue>
    </source>
</reference>
<dbReference type="InterPro" id="IPR002048">
    <property type="entry name" value="EF_hand_dom"/>
</dbReference>
<evidence type="ECO:0000256" key="7">
    <source>
        <dbReference type="ARBA" id="ARBA00022741"/>
    </source>
</evidence>
<dbReference type="SUPFAM" id="SSF47473">
    <property type="entry name" value="EF-hand"/>
    <property type="match status" value="1"/>
</dbReference>
<evidence type="ECO:0000256" key="9">
    <source>
        <dbReference type="ARBA" id="ARBA00022837"/>
    </source>
</evidence>
<dbReference type="InterPro" id="IPR011009">
    <property type="entry name" value="Kinase-like_dom_sf"/>
</dbReference>
<dbReference type="SUPFAM" id="SSF56112">
    <property type="entry name" value="Protein kinase-like (PK-like)"/>
    <property type="match status" value="1"/>
</dbReference>
<keyword evidence="10" id="KW-0067">ATP-binding</keyword>
<dbReference type="InterPro" id="IPR050205">
    <property type="entry name" value="CDPK_Ser/Thr_kinases"/>
</dbReference>
<proteinExistence type="inferred from homology"/>
<dbReference type="InterPro" id="IPR011992">
    <property type="entry name" value="EF-hand-dom_pair"/>
</dbReference>
<dbReference type="Pfam" id="PF00069">
    <property type="entry name" value="Pkinase"/>
    <property type="match status" value="1"/>
</dbReference>